<name>H2ARI2_KAZAF</name>
<dbReference type="GO" id="GO:0061709">
    <property type="term" value="P:reticulophagy"/>
    <property type="evidence" value="ECO:0007669"/>
    <property type="project" value="EnsemblFungi"/>
</dbReference>
<dbReference type="Pfam" id="PF10058">
    <property type="entry name" value="Zn_ribbon_10"/>
    <property type="match status" value="1"/>
</dbReference>
<dbReference type="STRING" id="1071382.H2ARI2"/>
<organism evidence="4 5">
    <name type="scientific">Kazachstania africana (strain ATCC 22294 / BCRC 22015 / CBS 2517 / CECT 1963 / NBRC 1671 / NRRL Y-8276)</name>
    <name type="common">Yeast</name>
    <name type="synonym">Kluyveromyces africanus</name>
    <dbReference type="NCBI Taxonomy" id="1071382"/>
    <lineage>
        <taxon>Eukaryota</taxon>
        <taxon>Fungi</taxon>
        <taxon>Dikarya</taxon>
        <taxon>Ascomycota</taxon>
        <taxon>Saccharomycotina</taxon>
        <taxon>Saccharomycetes</taxon>
        <taxon>Saccharomycetales</taxon>
        <taxon>Saccharomycetaceae</taxon>
        <taxon>Kazachstania</taxon>
    </lineage>
</organism>
<dbReference type="eggNOG" id="KOG2846">
    <property type="taxonomic scope" value="Eukaryota"/>
</dbReference>
<dbReference type="InterPro" id="IPR019273">
    <property type="entry name" value="Lunapark_Znf"/>
</dbReference>
<dbReference type="HOGENOM" id="CLU_089708_0_0_1"/>
<protein>
    <recommendedName>
        <fullName evidence="3">Lunapark zinc ribbon domain-containing protein</fullName>
    </recommendedName>
</protein>
<evidence type="ECO:0000313" key="5">
    <source>
        <dbReference type="Proteomes" id="UP000005220"/>
    </source>
</evidence>
<dbReference type="Proteomes" id="UP000005220">
    <property type="component" value="Chromosome 2"/>
</dbReference>
<dbReference type="GO" id="GO:0006999">
    <property type="term" value="P:nuclear pore organization"/>
    <property type="evidence" value="ECO:0007669"/>
    <property type="project" value="EnsemblFungi"/>
</dbReference>
<dbReference type="GO" id="GO:0071786">
    <property type="term" value="P:endoplasmic reticulum tubular network organization"/>
    <property type="evidence" value="ECO:0007669"/>
    <property type="project" value="EnsemblFungi"/>
</dbReference>
<keyword evidence="2" id="KW-1133">Transmembrane helix</keyword>
<accession>H2ARI2</accession>
<dbReference type="RefSeq" id="XP_003956117.1">
    <property type="nucleotide sequence ID" value="XM_003956068.1"/>
</dbReference>
<dbReference type="GO" id="GO:0034976">
    <property type="term" value="P:response to endoplasmic reticulum stress"/>
    <property type="evidence" value="ECO:0007669"/>
    <property type="project" value="EnsemblFungi"/>
</dbReference>
<evidence type="ECO:0000313" key="4">
    <source>
        <dbReference type="EMBL" id="CCF56982.1"/>
    </source>
</evidence>
<gene>
    <name evidence="4" type="primary">KAFR0B06850</name>
    <name evidence="4" type="ORF">KAFR_0B06850</name>
</gene>
<evidence type="ECO:0000256" key="2">
    <source>
        <dbReference type="SAM" id="Phobius"/>
    </source>
</evidence>
<keyword evidence="2" id="KW-0812">Transmembrane</keyword>
<dbReference type="InParanoid" id="H2ARI2"/>
<dbReference type="GO" id="GO:0071782">
    <property type="term" value="C:endoplasmic reticulum tubular network"/>
    <property type="evidence" value="ECO:0007669"/>
    <property type="project" value="EnsemblFungi"/>
</dbReference>
<dbReference type="KEGG" id="kaf:KAFR_0B06850"/>
<sequence>MLARIVNLVSRKSNKNIVEKYTEDLSQITAEIHNLDKVLQRREKNLASLQSKINYYGLAIGIFILSYVHWYSFGNILYVSLAALIYVGFLVFIKWITYRIWHLLTTQKTKKLSKLKAIHAKKLNQLKTETRFNETNSIIKRFTSGNDENDDQMLLLDEELVNKQNQLTLLKEELSKLQNSNKVEKDAWFDKVLNVIAGGNEQNNVIKPIICEKCQKHTGAYKLANKSLTYICPQCNWKYESK</sequence>
<feature type="transmembrane region" description="Helical" evidence="2">
    <location>
        <begin position="53"/>
        <end position="70"/>
    </location>
</feature>
<feature type="coiled-coil region" evidence="1">
    <location>
        <begin position="18"/>
        <end position="52"/>
    </location>
</feature>
<evidence type="ECO:0000256" key="1">
    <source>
        <dbReference type="SAM" id="Coils"/>
    </source>
</evidence>
<proteinExistence type="predicted"/>
<keyword evidence="5" id="KW-1185">Reference proteome</keyword>
<keyword evidence="2" id="KW-0472">Membrane</keyword>
<feature type="coiled-coil region" evidence="1">
    <location>
        <begin position="153"/>
        <end position="187"/>
    </location>
</feature>
<dbReference type="OrthoDB" id="1725934at2759"/>
<feature type="transmembrane region" description="Helical" evidence="2">
    <location>
        <begin position="76"/>
        <end position="101"/>
    </location>
</feature>
<dbReference type="FunCoup" id="H2ARI2">
    <property type="interactions" value="39"/>
</dbReference>
<evidence type="ECO:0000259" key="3">
    <source>
        <dbReference type="Pfam" id="PF10058"/>
    </source>
</evidence>
<keyword evidence="1" id="KW-0175">Coiled coil</keyword>
<dbReference type="GeneID" id="13884863"/>
<reference evidence="4 5" key="1">
    <citation type="journal article" date="2011" name="Proc. Natl. Acad. Sci. U.S.A.">
        <title>Evolutionary erosion of yeast sex chromosomes by mating-type switching accidents.</title>
        <authorList>
            <person name="Gordon J.L."/>
            <person name="Armisen D."/>
            <person name="Proux-Wera E."/>
            <person name="Oheigeartaigh S.S."/>
            <person name="Byrne K.P."/>
            <person name="Wolfe K.H."/>
        </authorList>
    </citation>
    <scope>NUCLEOTIDE SEQUENCE [LARGE SCALE GENOMIC DNA]</scope>
    <source>
        <strain evidence="5">ATCC 22294 / BCRC 22015 / CBS 2517 / CECT 1963 / NBRC 1671 / NRRL Y-8276</strain>
    </source>
</reference>
<feature type="domain" description="Lunapark zinc ribbon" evidence="3">
    <location>
        <begin position="188"/>
        <end position="236"/>
    </location>
</feature>
<dbReference type="AlphaFoldDB" id="H2ARI2"/>
<dbReference type="EMBL" id="HE650822">
    <property type="protein sequence ID" value="CCF56982.1"/>
    <property type="molecule type" value="Genomic_DNA"/>
</dbReference>